<evidence type="ECO:0000313" key="3">
    <source>
        <dbReference type="Proteomes" id="UP000653454"/>
    </source>
</evidence>
<gene>
    <name evidence="2" type="ORF">PLXY2_LOCUS14893</name>
</gene>
<accession>A0A8S4GCT7</accession>
<dbReference type="AlphaFoldDB" id="A0A8S4GCT7"/>
<keyword evidence="1" id="KW-0732">Signal</keyword>
<feature type="chain" id="PRO_5035801185" evidence="1">
    <location>
        <begin position="25"/>
        <end position="152"/>
    </location>
</feature>
<proteinExistence type="predicted"/>
<evidence type="ECO:0000313" key="2">
    <source>
        <dbReference type="EMBL" id="CAG9136652.1"/>
    </source>
</evidence>
<feature type="signal peptide" evidence="1">
    <location>
        <begin position="1"/>
        <end position="24"/>
    </location>
</feature>
<protein>
    <submittedName>
        <fullName evidence="2">(diamondback moth) hypothetical protein</fullName>
    </submittedName>
</protein>
<comment type="caution">
    <text evidence="2">The sequence shown here is derived from an EMBL/GenBank/DDBJ whole genome shotgun (WGS) entry which is preliminary data.</text>
</comment>
<name>A0A8S4GCT7_PLUXY</name>
<sequence>MQYTVGQWRVVLLVWTTTVLPNQALQLVKIEKNPGILPVKLGTAFLQQDKWSIVKTIALDGISRDISFNLQKYSEFSKMLNTDKPFKNEFIGLKTHVEYLRDEVIEKYQQLVPIKRIKRGILNPLGSFIKVISGNLDHEDAVRYDKLISEIR</sequence>
<evidence type="ECO:0000256" key="1">
    <source>
        <dbReference type="SAM" id="SignalP"/>
    </source>
</evidence>
<dbReference type="EMBL" id="CAJHNJ030000152">
    <property type="protein sequence ID" value="CAG9136652.1"/>
    <property type="molecule type" value="Genomic_DNA"/>
</dbReference>
<organism evidence="2 3">
    <name type="scientific">Plutella xylostella</name>
    <name type="common">Diamondback moth</name>
    <name type="synonym">Plutella maculipennis</name>
    <dbReference type="NCBI Taxonomy" id="51655"/>
    <lineage>
        <taxon>Eukaryota</taxon>
        <taxon>Metazoa</taxon>
        <taxon>Ecdysozoa</taxon>
        <taxon>Arthropoda</taxon>
        <taxon>Hexapoda</taxon>
        <taxon>Insecta</taxon>
        <taxon>Pterygota</taxon>
        <taxon>Neoptera</taxon>
        <taxon>Endopterygota</taxon>
        <taxon>Lepidoptera</taxon>
        <taxon>Glossata</taxon>
        <taxon>Ditrysia</taxon>
        <taxon>Yponomeutoidea</taxon>
        <taxon>Plutellidae</taxon>
        <taxon>Plutella</taxon>
    </lineage>
</organism>
<feature type="non-terminal residue" evidence="2">
    <location>
        <position position="152"/>
    </location>
</feature>
<reference evidence="2" key="1">
    <citation type="submission" date="2020-11" db="EMBL/GenBank/DDBJ databases">
        <authorList>
            <person name="Whiteford S."/>
        </authorList>
    </citation>
    <scope>NUCLEOTIDE SEQUENCE</scope>
</reference>
<keyword evidence="3" id="KW-1185">Reference proteome</keyword>
<dbReference type="Proteomes" id="UP000653454">
    <property type="component" value="Unassembled WGS sequence"/>
</dbReference>